<reference evidence="4 6" key="1">
    <citation type="journal article" date="2019" name="Sci. Rep.">
        <title>Orb-weaving spider Araneus ventricosus genome elucidates the spidroin gene catalogue.</title>
        <authorList>
            <person name="Kono N."/>
            <person name="Nakamura H."/>
            <person name="Ohtoshi R."/>
            <person name="Moran D.A.P."/>
            <person name="Shinohara A."/>
            <person name="Yoshida Y."/>
            <person name="Fujiwara M."/>
            <person name="Mori M."/>
            <person name="Tomita M."/>
            <person name="Arakawa K."/>
        </authorList>
    </citation>
    <scope>NUCLEOTIDE SEQUENCE [LARGE SCALE GENOMIC DNA]</scope>
</reference>
<dbReference type="EMBL" id="BGPR01100007">
    <property type="protein sequence ID" value="GBM54605.1"/>
    <property type="molecule type" value="Genomic_DNA"/>
</dbReference>
<feature type="compositionally biased region" description="Polar residues" evidence="1">
    <location>
        <begin position="16"/>
        <end position="30"/>
    </location>
</feature>
<feature type="region of interest" description="Disordered" evidence="1">
    <location>
        <begin position="1"/>
        <end position="30"/>
    </location>
</feature>
<accession>A0A4Y2GR62</accession>
<organism evidence="4 6">
    <name type="scientific">Araneus ventricosus</name>
    <name type="common">Orbweaver spider</name>
    <name type="synonym">Epeira ventricosa</name>
    <dbReference type="NCBI Taxonomy" id="182803"/>
    <lineage>
        <taxon>Eukaryota</taxon>
        <taxon>Metazoa</taxon>
        <taxon>Ecdysozoa</taxon>
        <taxon>Arthropoda</taxon>
        <taxon>Chelicerata</taxon>
        <taxon>Arachnida</taxon>
        <taxon>Araneae</taxon>
        <taxon>Araneomorphae</taxon>
        <taxon>Entelegynae</taxon>
        <taxon>Araneoidea</taxon>
        <taxon>Araneidae</taxon>
        <taxon>Araneus</taxon>
    </lineage>
</organism>
<dbReference type="EMBL" id="BGPR01100010">
    <property type="protein sequence ID" value="GBM54615.1"/>
    <property type="molecule type" value="Genomic_DNA"/>
</dbReference>
<evidence type="ECO:0000313" key="5">
    <source>
        <dbReference type="EMBL" id="GBM54638.1"/>
    </source>
</evidence>
<protein>
    <submittedName>
        <fullName evidence="4">Uncharacterized protein</fullName>
    </submittedName>
</protein>
<name>A0A4Y2GR62_ARAVE</name>
<keyword evidence="6" id="KW-1185">Reference proteome</keyword>
<evidence type="ECO:0000313" key="6">
    <source>
        <dbReference type="Proteomes" id="UP000499080"/>
    </source>
</evidence>
<dbReference type="Proteomes" id="UP000499080">
    <property type="component" value="Unassembled WGS sequence"/>
</dbReference>
<dbReference type="EMBL" id="BGPR01100016">
    <property type="protein sequence ID" value="GBM54638.1"/>
    <property type="molecule type" value="Genomic_DNA"/>
</dbReference>
<gene>
    <name evidence="3" type="ORF">AVEN_101961_1</name>
    <name evidence="2" type="ORF">AVEN_1043_1</name>
    <name evidence="4" type="ORF">AVEN_246757_1</name>
    <name evidence="5" type="ORF">AVEN_43601_1</name>
</gene>
<evidence type="ECO:0000256" key="1">
    <source>
        <dbReference type="SAM" id="MobiDB-lite"/>
    </source>
</evidence>
<dbReference type="AlphaFoldDB" id="A0A4Y2GR62"/>
<sequence length="108" mass="12475">MLLFGPDESSMAHTFRPSTPITKSFSERSNGYSMTSGSCFYLVLMKAHGAYLPTIKTDHQILFRKVKWLFNDFRIMLLFGPDESSWRIPSDHQNRSPNPFQKGRMAIQ</sequence>
<dbReference type="EMBL" id="BGPR01100012">
    <property type="protein sequence ID" value="GBM54624.1"/>
    <property type="molecule type" value="Genomic_DNA"/>
</dbReference>
<comment type="caution">
    <text evidence="4">The sequence shown here is derived from an EMBL/GenBank/DDBJ whole genome shotgun (WGS) entry which is preliminary data.</text>
</comment>
<evidence type="ECO:0000313" key="4">
    <source>
        <dbReference type="EMBL" id="GBM54624.1"/>
    </source>
</evidence>
<feature type="region of interest" description="Disordered" evidence="1">
    <location>
        <begin position="84"/>
        <end position="108"/>
    </location>
</feature>
<evidence type="ECO:0000313" key="3">
    <source>
        <dbReference type="EMBL" id="GBM54615.1"/>
    </source>
</evidence>
<evidence type="ECO:0000313" key="2">
    <source>
        <dbReference type="EMBL" id="GBM54605.1"/>
    </source>
</evidence>
<proteinExistence type="predicted"/>